<keyword evidence="2" id="KW-1185">Reference proteome</keyword>
<dbReference type="OrthoDB" id="582727at2759"/>
<proteinExistence type="predicted"/>
<dbReference type="Proteomes" id="UP000825935">
    <property type="component" value="Chromosome 5"/>
</dbReference>
<accession>A0A8T2UTF6</accession>
<gene>
    <name evidence="1" type="ORF">KP509_05G040500</name>
</gene>
<dbReference type="EMBL" id="CM035410">
    <property type="protein sequence ID" value="KAH7436885.1"/>
    <property type="molecule type" value="Genomic_DNA"/>
</dbReference>
<protein>
    <submittedName>
        <fullName evidence="1">Uncharacterized protein</fullName>
    </submittedName>
</protein>
<dbReference type="AlphaFoldDB" id="A0A8T2UTF6"/>
<comment type="caution">
    <text evidence="1">The sequence shown here is derived from an EMBL/GenBank/DDBJ whole genome shotgun (WGS) entry which is preliminary data.</text>
</comment>
<name>A0A8T2UTF6_CERRI</name>
<sequence length="83" mass="9306">MSRRLIGVAGSFFNRHAVRNFIFLPLLGSSRFHVLFHSPTGVLFTFPSRYCFAIGHSGVFSLARWSSLIHTGFRVPHATWVGA</sequence>
<evidence type="ECO:0000313" key="2">
    <source>
        <dbReference type="Proteomes" id="UP000825935"/>
    </source>
</evidence>
<organism evidence="1 2">
    <name type="scientific">Ceratopteris richardii</name>
    <name type="common">Triangle waterfern</name>
    <dbReference type="NCBI Taxonomy" id="49495"/>
    <lineage>
        <taxon>Eukaryota</taxon>
        <taxon>Viridiplantae</taxon>
        <taxon>Streptophyta</taxon>
        <taxon>Embryophyta</taxon>
        <taxon>Tracheophyta</taxon>
        <taxon>Polypodiopsida</taxon>
        <taxon>Polypodiidae</taxon>
        <taxon>Polypodiales</taxon>
        <taxon>Pteridineae</taxon>
        <taxon>Pteridaceae</taxon>
        <taxon>Parkerioideae</taxon>
        <taxon>Ceratopteris</taxon>
    </lineage>
</organism>
<reference evidence="1" key="1">
    <citation type="submission" date="2021-08" db="EMBL/GenBank/DDBJ databases">
        <title>WGS assembly of Ceratopteris richardii.</title>
        <authorList>
            <person name="Marchant D.B."/>
            <person name="Chen G."/>
            <person name="Jenkins J."/>
            <person name="Shu S."/>
            <person name="Leebens-Mack J."/>
            <person name="Grimwood J."/>
            <person name="Schmutz J."/>
            <person name="Soltis P."/>
            <person name="Soltis D."/>
            <person name="Chen Z.-H."/>
        </authorList>
    </citation>
    <scope>NUCLEOTIDE SEQUENCE</scope>
    <source>
        <strain evidence="1">Whitten #5841</strain>
        <tissue evidence="1">Leaf</tissue>
    </source>
</reference>
<evidence type="ECO:0000313" key="1">
    <source>
        <dbReference type="EMBL" id="KAH7436885.1"/>
    </source>
</evidence>